<feature type="binding site" evidence="9">
    <location>
        <position position="42"/>
    </location>
    <ligand>
        <name>ATP</name>
        <dbReference type="ChEBI" id="CHEBI:30616"/>
    </ligand>
</feature>
<proteinExistence type="predicted"/>
<evidence type="ECO:0000256" key="7">
    <source>
        <dbReference type="ARBA" id="ARBA00047899"/>
    </source>
</evidence>
<evidence type="ECO:0000313" key="11">
    <source>
        <dbReference type="EMBL" id="OHS98062.1"/>
    </source>
</evidence>
<feature type="domain" description="Protein kinase" evidence="10">
    <location>
        <begin position="13"/>
        <end position="306"/>
    </location>
</feature>
<dbReference type="RefSeq" id="XP_068351199.1">
    <property type="nucleotide sequence ID" value="XM_068510348.1"/>
</dbReference>
<dbReference type="PANTHER" id="PTHR24356">
    <property type="entry name" value="SERINE/THREONINE-PROTEIN KINASE"/>
    <property type="match status" value="1"/>
</dbReference>
<dbReference type="PROSITE" id="PS00108">
    <property type="entry name" value="PROTEIN_KINASE_ST"/>
    <property type="match status" value="1"/>
</dbReference>
<dbReference type="SMART" id="SM00220">
    <property type="entry name" value="S_TKc"/>
    <property type="match status" value="1"/>
</dbReference>
<evidence type="ECO:0000256" key="3">
    <source>
        <dbReference type="ARBA" id="ARBA00022679"/>
    </source>
</evidence>
<keyword evidence="5" id="KW-0418">Kinase</keyword>
<dbReference type="Pfam" id="PF00069">
    <property type="entry name" value="Pkinase"/>
    <property type="match status" value="1"/>
</dbReference>
<keyword evidence="12" id="KW-1185">Reference proteome</keyword>
<protein>
    <recommendedName>
        <fullName evidence="1">non-specific serine/threonine protein kinase</fullName>
        <ecNumber evidence="1">2.7.11.1</ecNumber>
    </recommendedName>
</protein>
<evidence type="ECO:0000256" key="9">
    <source>
        <dbReference type="PROSITE-ProRule" id="PRU10141"/>
    </source>
</evidence>
<dbReference type="Gene3D" id="3.30.200.20">
    <property type="entry name" value="Phosphorylase Kinase, domain 1"/>
    <property type="match status" value="1"/>
</dbReference>
<dbReference type="PANTHER" id="PTHR24356:SF1">
    <property type="entry name" value="SERINE_THREONINE-PROTEIN KINASE GREATWALL"/>
    <property type="match status" value="1"/>
</dbReference>
<dbReference type="AlphaFoldDB" id="A0A1J4JFR7"/>
<dbReference type="InterPro" id="IPR008271">
    <property type="entry name" value="Ser/Thr_kinase_AS"/>
</dbReference>
<dbReference type="SUPFAM" id="SSF56112">
    <property type="entry name" value="Protein kinase-like (PK-like)"/>
    <property type="match status" value="1"/>
</dbReference>
<keyword evidence="3" id="KW-0808">Transferase</keyword>
<dbReference type="InterPro" id="IPR017441">
    <property type="entry name" value="Protein_kinase_ATP_BS"/>
</dbReference>
<dbReference type="EC" id="2.7.11.1" evidence="1"/>
<dbReference type="GeneID" id="94845052"/>
<dbReference type="InterPro" id="IPR011009">
    <property type="entry name" value="Kinase-like_dom_sf"/>
</dbReference>
<dbReference type="GO" id="GO:0005524">
    <property type="term" value="F:ATP binding"/>
    <property type="evidence" value="ECO:0007669"/>
    <property type="project" value="UniProtKB-UniRule"/>
</dbReference>
<evidence type="ECO:0000256" key="4">
    <source>
        <dbReference type="ARBA" id="ARBA00022741"/>
    </source>
</evidence>
<dbReference type="PROSITE" id="PS50011">
    <property type="entry name" value="PROTEIN_KINASE_DOM"/>
    <property type="match status" value="1"/>
</dbReference>
<evidence type="ECO:0000256" key="5">
    <source>
        <dbReference type="ARBA" id="ARBA00022777"/>
    </source>
</evidence>
<keyword evidence="4 9" id="KW-0547">Nucleotide-binding</keyword>
<dbReference type="GO" id="GO:0035556">
    <property type="term" value="P:intracellular signal transduction"/>
    <property type="evidence" value="ECO:0007669"/>
    <property type="project" value="TreeGrafter"/>
</dbReference>
<comment type="caution">
    <text evidence="11">The sequence shown here is derived from an EMBL/GenBank/DDBJ whole genome shotgun (WGS) entry which is preliminary data.</text>
</comment>
<evidence type="ECO:0000256" key="6">
    <source>
        <dbReference type="ARBA" id="ARBA00022840"/>
    </source>
</evidence>
<dbReference type="PROSITE" id="PS00107">
    <property type="entry name" value="PROTEIN_KINASE_ATP"/>
    <property type="match status" value="1"/>
</dbReference>
<dbReference type="InterPro" id="IPR050236">
    <property type="entry name" value="Ser_Thr_kinase_AGC"/>
</dbReference>
<dbReference type="GO" id="GO:0004674">
    <property type="term" value="F:protein serine/threonine kinase activity"/>
    <property type="evidence" value="ECO:0007669"/>
    <property type="project" value="UniProtKB-KW"/>
</dbReference>
<sequence length="587" mass="66257">MQPRVVHPILGEFEIVKPIGSGSFATVYLARHCEKRFPVALKVFDVNFPIDGTIPSFKMAAQIEHPFICREFDFFENIAFNPKMNSQNIKTSDESTNNLTNNSQSASTDHFTQNIINISEFDQNAKQMCILMEYVNGITLLEYANNFGPLNEIEIQKIAGQLVIALEVLHSRNIIHRDLKCENILIDSYGNVRLIDFGFSCESSHLHSTTCGSPAYIAPEIILKENYTNSVDVWSLGIVLYAISYGYLPFEDQSLSKLLQMIVNEEPSFEGDDDVSDNLGDLIRKMLIKDPKERITLEQIKNHPFFTQDAHGRRYEFESAAIEIMAGRGIGAVLGKEGKDKLRDEVIMKLEILPQRKDDLIKELDQGDVFYKVNEHSQIDSTENFIEIESDEKHFRVSAASREALLYRILRKSLLTSYVSGFGRCFIRPTPTNNTPRRNTYDGSPYQNHPSAAKTFVQLPPMMAFSARAQVSAEDDDDMPTVLPSFISNYSTQRTTLKSSSNDFKLKRPPLNLNIGSGLNESLFRTPQRLQHRDIVSVCIPQVVPITVISSRRNPKYMNTPAGKPLSSLSPLTGKLLCKPRPAMTIV</sequence>
<name>A0A1J4JFR7_9EUKA</name>
<evidence type="ECO:0000259" key="10">
    <source>
        <dbReference type="PROSITE" id="PS50011"/>
    </source>
</evidence>
<evidence type="ECO:0000313" key="12">
    <source>
        <dbReference type="Proteomes" id="UP000179807"/>
    </source>
</evidence>
<accession>A0A1J4JFR7</accession>
<keyword evidence="2" id="KW-0723">Serine/threonine-protein kinase</keyword>
<organism evidence="11 12">
    <name type="scientific">Tritrichomonas foetus</name>
    <dbReference type="NCBI Taxonomy" id="1144522"/>
    <lineage>
        <taxon>Eukaryota</taxon>
        <taxon>Metamonada</taxon>
        <taxon>Parabasalia</taxon>
        <taxon>Tritrichomonadida</taxon>
        <taxon>Tritrichomonadidae</taxon>
        <taxon>Tritrichomonas</taxon>
    </lineage>
</organism>
<comment type="catalytic activity">
    <reaction evidence="8">
        <text>L-seryl-[protein] + ATP = O-phospho-L-seryl-[protein] + ADP + H(+)</text>
        <dbReference type="Rhea" id="RHEA:17989"/>
        <dbReference type="Rhea" id="RHEA-COMP:9863"/>
        <dbReference type="Rhea" id="RHEA-COMP:11604"/>
        <dbReference type="ChEBI" id="CHEBI:15378"/>
        <dbReference type="ChEBI" id="CHEBI:29999"/>
        <dbReference type="ChEBI" id="CHEBI:30616"/>
        <dbReference type="ChEBI" id="CHEBI:83421"/>
        <dbReference type="ChEBI" id="CHEBI:456216"/>
        <dbReference type="EC" id="2.7.11.1"/>
    </reaction>
</comment>
<keyword evidence="6 9" id="KW-0067">ATP-binding</keyword>
<comment type="catalytic activity">
    <reaction evidence="7">
        <text>L-threonyl-[protein] + ATP = O-phospho-L-threonyl-[protein] + ADP + H(+)</text>
        <dbReference type="Rhea" id="RHEA:46608"/>
        <dbReference type="Rhea" id="RHEA-COMP:11060"/>
        <dbReference type="Rhea" id="RHEA-COMP:11605"/>
        <dbReference type="ChEBI" id="CHEBI:15378"/>
        <dbReference type="ChEBI" id="CHEBI:30013"/>
        <dbReference type="ChEBI" id="CHEBI:30616"/>
        <dbReference type="ChEBI" id="CHEBI:61977"/>
        <dbReference type="ChEBI" id="CHEBI:456216"/>
        <dbReference type="EC" id="2.7.11.1"/>
    </reaction>
</comment>
<evidence type="ECO:0000256" key="1">
    <source>
        <dbReference type="ARBA" id="ARBA00012513"/>
    </source>
</evidence>
<evidence type="ECO:0000256" key="2">
    <source>
        <dbReference type="ARBA" id="ARBA00022527"/>
    </source>
</evidence>
<dbReference type="Gene3D" id="1.10.510.10">
    <property type="entry name" value="Transferase(Phosphotransferase) domain 1"/>
    <property type="match status" value="1"/>
</dbReference>
<dbReference type="Proteomes" id="UP000179807">
    <property type="component" value="Unassembled WGS sequence"/>
</dbReference>
<dbReference type="VEuPathDB" id="TrichDB:TRFO_35592"/>
<gene>
    <name evidence="11" type="ORF">TRFO_35592</name>
</gene>
<dbReference type="EMBL" id="MLAK01001077">
    <property type="protein sequence ID" value="OHS98062.1"/>
    <property type="molecule type" value="Genomic_DNA"/>
</dbReference>
<dbReference type="InterPro" id="IPR000719">
    <property type="entry name" value="Prot_kinase_dom"/>
</dbReference>
<evidence type="ECO:0000256" key="8">
    <source>
        <dbReference type="ARBA" id="ARBA00048679"/>
    </source>
</evidence>
<reference evidence="11" key="1">
    <citation type="submission" date="2016-10" db="EMBL/GenBank/DDBJ databases">
        <authorList>
            <person name="Benchimol M."/>
            <person name="Almeida L.G."/>
            <person name="Vasconcelos A.T."/>
            <person name="Perreira-Neves A."/>
            <person name="Rosa I.A."/>
            <person name="Tasca T."/>
            <person name="Bogo M.R."/>
            <person name="de Souza W."/>
        </authorList>
    </citation>
    <scope>NUCLEOTIDE SEQUENCE [LARGE SCALE GENOMIC DNA]</scope>
    <source>
        <strain evidence="11">K</strain>
    </source>
</reference>
<dbReference type="FunFam" id="1.10.510.10:FF:000571">
    <property type="entry name" value="Maternal embryonic leucine zipper kinase"/>
    <property type="match status" value="1"/>
</dbReference>